<reference evidence="1 2" key="1">
    <citation type="journal article" date="2013" name="Nat. Commun.">
        <title>The evolution and pathogenic mechanisms of the rice sheath blight pathogen.</title>
        <authorList>
            <person name="Zheng A."/>
            <person name="Lin R."/>
            <person name="Xu L."/>
            <person name="Qin P."/>
            <person name="Tang C."/>
            <person name="Ai P."/>
            <person name="Zhang D."/>
            <person name="Liu Y."/>
            <person name="Sun Z."/>
            <person name="Feng H."/>
            <person name="Wang Y."/>
            <person name="Chen Y."/>
            <person name="Liang X."/>
            <person name="Fu R."/>
            <person name="Li Q."/>
            <person name="Zhang J."/>
            <person name="Yu X."/>
            <person name="Xie Z."/>
            <person name="Ding L."/>
            <person name="Guan P."/>
            <person name="Tang J."/>
            <person name="Liang Y."/>
            <person name="Wang S."/>
            <person name="Deng Q."/>
            <person name="Li S."/>
            <person name="Zhu J."/>
            <person name="Wang L."/>
            <person name="Liu H."/>
            <person name="Li P."/>
        </authorList>
    </citation>
    <scope>NUCLEOTIDE SEQUENCE [LARGE SCALE GENOMIC DNA]</scope>
    <source>
        <strain evidence="2">AG-1 IA</strain>
    </source>
</reference>
<proteinExistence type="predicted"/>
<dbReference type="HOGENOM" id="CLU_2723947_0_0_1"/>
<organism evidence="1 2">
    <name type="scientific">Thanatephorus cucumeris (strain AG1-IA)</name>
    <name type="common">Rice sheath blight fungus</name>
    <name type="synonym">Rhizoctonia solani</name>
    <dbReference type="NCBI Taxonomy" id="983506"/>
    <lineage>
        <taxon>Eukaryota</taxon>
        <taxon>Fungi</taxon>
        <taxon>Dikarya</taxon>
        <taxon>Basidiomycota</taxon>
        <taxon>Agaricomycotina</taxon>
        <taxon>Agaricomycetes</taxon>
        <taxon>Cantharellales</taxon>
        <taxon>Ceratobasidiaceae</taxon>
        <taxon>Rhizoctonia</taxon>
        <taxon>Rhizoctonia solani AG-1</taxon>
    </lineage>
</organism>
<evidence type="ECO:0000313" key="2">
    <source>
        <dbReference type="Proteomes" id="UP000011668"/>
    </source>
</evidence>
<sequence>MKPAGVSRPKGDVERQDRSCLSAGGYIRIIHRRLRIPSQLLTTAASKMQNIRAKRSVPGSLIPGSPLYKWRS</sequence>
<comment type="caution">
    <text evidence="1">The sequence shown here is derived from an EMBL/GenBank/DDBJ whole genome shotgun (WGS) entry which is preliminary data.</text>
</comment>
<evidence type="ECO:0000313" key="1">
    <source>
        <dbReference type="EMBL" id="ELU37848.1"/>
    </source>
</evidence>
<dbReference type="Proteomes" id="UP000011668">
    <property type="component" value="Unassembled WGS sequence"/>
</dbReference>
<accession>L8WM09</accession>
<dbReference type="AlphaFoldDB" id="L8WM09"/>
<name>L8WM09_THACA</name>
<dbReference type="EMBL" id="AFRT01002426">
    <property type="protein sequence ID" value="ELU37848.1"/>
    <property type="molecule type" value="Genomic_DNA"/>
</dbReference>
<keyword evidence="2" id="KW-1185">Reference proteome</keyword>
<protein>
    <submittedName>
        <fullName evidence="1">Uncharacterized protein</fullName>
    </submittedName>
</protein>
<gene>
    <name evidence="1" type="ORF">AG1IA_08125</name>
</gene>